<comment type="caution">
    <text evidence="1">The sequence shown here is derived from an EMBL/GenBank/DDBJ whole genome shotgun (WGS) entry which is preliminary data.</text>
</comment>
<organism evidence="1 2">
    <name type="scientific">Candidatus Nomurabacteria bacterium GW2011_GWC2_41_8</name>
    <dbReference type="NCBI Taxonomy" id="1618755"/>
    <lineage>
        <taxon>Bacteria</taxon>
        <taxon>Candidatus Nomuraibacteriota</taxon>
    </lineage>
</organism>
<evidence type="ECO:0000313" key="1">
    <source>
        <dbReference type="EMBL" id="KKS23318.1"/>
    </source>
</evidence>
<dbReference type="AlphaFoldDB" id="A0A0G1ADF6"/>
<dbReference type="EMBL" id="LCCC01000033">
    <property type="protein sequence ID" value="KKS23318.1"/>
    <property type="molecule type" value="Genomic_DNA"/>
</dbReference>
<evidence type="ECO:0000313" key="2">
    <source>
        <dbReference type="Proteomes" id="UP000033949"/>
    </source>
</evidence>
<protein>
    <submittedName>
        <fullName evidence="1">Uncharacterized protein</fullName>
    </submittedName>
</protein>
<accession>A0A0G1ADF6</accession>
<name>A0A0G1ADF6_9BACT</name>
<dbReference type="Proteomes" id="UP000033949">
    <property type="component" value="Unassembled WGS sequence"/>
</dbReference>
<reference evidence="1 2" key="1">
    <citation type="journal article" date="2015" name="Nature">
        <title>rRNA introns, odd ribosomes, and small enigmatic genomes across a large radiation of phyla.</title>
        <authorList>
            <person name="Brown C.T."/>
            <person name="Hug L.A."/>
            <person name="Thomas B.C."/>
            <person name="Sharon I."/>
            <person name="Castelle C.J."/>
            <person name="Singh A."/>
            <person name="Wilkins M.J."/>
            <person name="Williams K.H."/>
            <person name="Banfield J.F."/>
        </authorList>
    </citation>
    <scope>NUCLEOTIDE SEQUENCE [LARGE SCALE GENOMIC DNA]</scope>
</reference>
<gene>
    <name evidence="1" type="ORF">UU82_C0033G0007</name>
</gene>
<proteinExistence type="predicted"/>
<sequence length="79" mass="8916">MLIRVLKAPAEVRSAEAAFFSRLGIAVSFLDMTNFPWVIGVSEWSDDHIQLLAKFGVVVEVVETRLRPRPWLAGVDYVE</sequence>